<sequence length="170" mass="20229">MYHAYLPENHAHFVPEEQVMQEGIQSFTESNNRYSNGGRVKIEKTESLRPVNTPNWVNFKEAIGVDISNRFFKSYCFPVFTDKIRVFDADISISIYDQAFYDDFNAFDEEALNFDTGKSIEYWIKLYWDSMMTLQEYFLKRPYPKPEILVFESIPKEIIRVCEKNHDNMD</sequence>
<reference evidence="1 2" key="1">
    <citation type="submission" date="2019-05" db="EMBL/GenBank/DDBJ databases">
        <authorList>
            <person name="Chen C."/>
        </authorList>
    </citation>
    <scope>NUCLEOTIDE SEQUENCE [LARGE SCALE GENOMIC DNA]</scope>
    <source>
        <strain evidence="1 2">HB172198</strain>
    </source>
</reference>
<dbReference type="EMBL" id="CP040396">
    <property type="protein sequence ID" value="QCT01668.1"/>
    <property type="molecule type" value="Genomic_DNA"/>
</dbReference>
<proteinExistence type="predicted"/>
<accession>A0A4P8XH82</accession>
<organism evidence="1 2">
    <name type="scientific">Paenibacillus algicola</name>
    <dbReference type="NCBI Taxonomy" id="2565926"/>
    <lineage>
        <taxon>Bacteria</taxon>
        <taxon>Bacillati</taxon>
        <taxon>Bacillota</taxon>
        <taxon>Bacilli</taxon>
        <taxon>Bacillales</taxon>
        <taxon>Paenibacillaceae</taxon>
        <taxon>Paenibacillus</taxon>
    </lineage>
</organism>
<dbReference type="KEGG" id="palo:E6C60_0949"/>
<protein>
    <recommendedName>
        <fullName evidence="3">DNA polymerase III</fullName>
    </recommendedName>
</protein>
<evidence type="ECO:0008006" key="3">
    <source>
        <dbReference type="Google" id="ProtNLM"/>
    </source>
</evidence>
<gene>
    <name evidence="1" type="ORF">E6C60_0949</name>
</gene>
<dbReference type="AlphaFoldDB" id="A0A4P8XH82"/>
<evidence type="ECO:0000313" key="1">
    <source>
        <dbReference type="EMBL" id="QCT01668.1"/>
    </source>
</evidence>
<evidence type="ECO:0000313" key="2">
    <source>
        <dbReference type="Proteomes" id="UP000300879"/>
    </source>
</evidence>
<keyword evidence="2" id="KW-1185">Reference proteome</keyword>
<dbReference type="Proteomes" id="UP000300879">
    <property type="component" value="Chromosome"/>
</dbReference>
<name>A0A4P8XH82_9BACL</name>